<evidence type="ECO:0000256" key="3">
    <source>
        <dbReference type="ARBA" id="ARBA00023004"/>
    </source>
</evidence>
<dbReference type="PANTHER" id="PTHR37164">
    <property type="entry name" value="BACTERIOHEMERYTHRIN"/>
    <property type="match status" value="1"/>
</dbReference>
<dbReference type="InterPro" id="IPR035938">
    <property type="entry name" value="Hemerythrin-like_sf"/>
</dbReference>
<sequence length="138" mass="16542">MRYEITPDLLTGNHLIDSEHKQLFEAVNRLLESFSNKSEMGKNAMTTAAAFLESYVDKHFGHEEELQKKYQWREYDTHHRFHEEYKKILREIIRQIPESGPEIEDMSRLNVHVVRLITHIRTMDKRLGTFIQTQEENK</sequence>
<dbReference type="InterPro" id="IPR050669">
    <property type="entry name" value="Hemerythrin"/>
</dbReference>
<gene>
    <name evidence="5" type="ORF">H8S37_10650</name>
</gene>
<evidence type="ECO:0000313" key="6">
    <source>
        <dbReference type="Proteomes" id="UP000652477"/>
    </source>
</evidence>
<keyword evidence="2" id="KW-0479">Metal-binding</keyword>
<dbReference type="Pfam" id="PF01814">
    <property type="entry name" value="Hemerythrin"/>
    <property type="match status" value="1"/>
</dbReference>
<evidence type="ECO:0000256" key="1">
    <source>
        <dbReference type="ARBA" id="ARBA00010587"/>
    </source>
</evidence>
<comment type="similarity">
    <text evidence="1">Belongs to the hemerythrin family.</text>
</comment>
<dbReference type="CDD" id="cd12107">
    <property type="entry name" value="Hemerythrin"/>
    <property type="match status" value="1"/>
</dbReference>
<dbReference type="RefSeq" id="WP_186876048.1">
    <property type="nucleotide sequence ID" value="NZ_JACOPF010000002.1"/>
</dbReference>
<dbReference type="GO" id="GO:0046872">
    <property type="term" value="F:metal ion binding"/>
    <property type="evidence" value="ECO:0007669"/>
    <property type="project" value="UniProtKB-KW"/>
</dbReference>
<name>A0A923LK09_9FIRM</name>
<evidence type="ECO:0000313" key="5">
    <source>
        <dbReference type="EMBL" id="MBC5689376.1"/>
    </source>
</evidence>
<dbReference type="EMBL" id="JACOPF010000002">
    <property type="protein sequence ID" value="MBC5689376.1"/>
    <property type="molecule type" value="Genomic_DNA"/>
</dbReference>
<dbReference type="AlphaFoldDB" id="A0A923LK09"/>
<proteinExistence type="inferred from homology"/>
<organism evidence="5 6">
    <name type="scientific">Mediterraneibacter hominis</name>
    <dbReference type="NCBI Taxonomy" id="2763054"/>
    <lineage>
        <taxon>Bacteria</taxon>
        <taxon>Bacillati</taxon>
        <taxon>Bacillota</taxon>
        <taxon>Clostridia</taxon>
        <taxon>Lachnospirales</taxon>
        <taxon>Lachnospiraceae</taxon>
        <taxon>Mediterraneibacter</taxon>
    </lineage>
</organism>
<dbReference type="Proteomes" id="UP000652477">
    <property type="component" value="Unassembled WGS sequence"/>
</dbReference>
<dbReference type="InterPro" id="IPR012312">
    <property type="entry name" value="Hemerythrin-like"/>
</dbReference>
<dbReference type="InterPro" id="IPR012827">
    <property type="entry name" value="Hemerythrin_metal-bd"/>
</dbReference>
<comment type="caution">
    <text evidence="5">The sequence shown here is derived from an EMBL/GenBank/DDBJ whole genome shotgun (WGS) entry which is preliminary data.</text>
</comment>
<dbReference type="PANTHER" id="PTHR37164:SF1">
    <property type="entry name" value="BACTERIOHEMERYTHRIN"/>
    <property type="match status" value="1"/>
</dbReference>
<keyword evidence="3" id="KW-0408">Iron</keyword>
<evidence type="ECO:0000259" key="4">
    <source>
        <dbReference type="Pfam" id="PF01814"/>
    </source>
</evidence>
<dbReference type="SUPFAM" id="SSF47188">
    <property type="entry name" value="Hemerythrin-like"/>
    <property type="match status" value="1"/>
</dbReference>
<dbReference type="Gene3D" id="1.20.120.50">
    <property type="entry name" value="Hemerythrin-like"/>
    <property type="match status" value="1"/>
</dbReference>
<dbReference type="NCBIfam" id="TIGR02481">
    <property type="entry name" value="hemeryth_dom"/>
    <property type="match status" value="1"/>
</dbReference>
<keyword evidence="6" id="KW-1185">Reference proteome</keyword>
<protein>
    <submittedName>
        <fullName evidence="5">Hemerythrin domain-containing protein</fullName>
    </submittedName>
</protein>
<feature type="domain" description="Hemerythrin-like" evidence="4">
    <location>
        <begin position="12"/>
        <end position="128"/>
    </location>
</feature>
<accession>A0A923LK09</accession>
<reference evidence="5" key="1">
    <citation type="submission" date="2020-08" db="EMBL/GenBank/DDBJ databases">
        <title>Genome public.</title>
        <authorList>
            <person name="Liu C."/>
            <person name="Sun Q."/>
        </authorList>
    </citation>
    <scope>NUCLEOTIDE SEQUENCE</scope>
    <source>
        <strain evidence="5">NSJ-55</strain>
    </source>
</reference>
<evidence type="ECO:0000256" key="2">
    <source>
        <dbReference type="ARBA" id="ARBA00022723"/>
    </source>
</evidence>